<evidence type="ECO:0000313" key="2">
    <source>
        <dbReference type="Proteomes" id="UP001054811"/>
    </source>
</evidence>
<organism evidence="1 2">
    <name type="scientific">Microbacterium elymi</name>
    <dbReference type="NCBI Taxonomy" id="2909587"/>
    <lineage>
        <taxon>Bacteria</taxon>
        <taxon>Bacillati</taxon>
        <taxon>Actinomycetota</taxon>
        <taxon>Actinomycetes</taxon>
        <taxon>Micrococcales</taxon>
        <taxon>Microbacteriaceae</taxon>
        <taxon>Microbacterium</taxon>
    </lineage>
</organism>
<dbReference type="Proteomes" id="UP001054811">
    <property type="component" value="Chromosome"/>
</dbReference>
<protein>
    <submittedName>
        <fullName evidence="1">Uncharacterized protein</fullName>
    </submittedName>
</protein>
<dbReference type="EMBL" id="CP091139">
    <property type="protein sequence ID" value="UUT35177.1"/>
    <property type="molecule type" value="Genomic_DNA"/>
</dbReference>
<gene>
    <name evidence="1" type="ORF">L2X98_33575</name>
</gene>
<keyword evidence="2" id="KW-1185">Reference proteome</keyword>
<reference evidence="1" key="1">
    <citation type="submission" date="2022-01" db="EMBL/GenBank/DDBJ databases">
        <title>Microbacterium eymi and Microbacterium rhizovicinus sp. nov., isolated from the rhizospheric soil of Elymus tsukushiensis, a plant native to the Dokdo Islands, Republic of Korea.</title>
        <authorList>
            <person name="Hwang Y.J."/>
        </authorList>
    </citation>
    <scope>NUCLEOTIDE SEQUENCE</scope>
    <source>
        <strain evidence="1">KUDC0405</strain>
    </source>
</reference>
<name>A0ABY5NJ38_9MICO</name>
<sequence length="42" mass="4540">MSGGDTFVGTIDPSRCRRWTVANRVRMAGVTSNEVEVMPQGA</sequence>
<accession>A0ABY5NJ38</accession>
<evidence type="ECO:0000313" key="1">
    <source>
        <dbReference type="EMBL" id="UUT35177.1"/>
    </source>
</evidence>
<proteinExistence type="predicted"/>